<protein>
    <submittedName>
        <fullName evidence="1">Uncharacterized protein</fullName>
    </submittedName>
</protein>
<accession>A0A2R3ZWX7</accession>
<keyword evidence="2" id="KW-1185">Reference proteome</keyword>
<evidence type="ECO:0000313" key="1">
    <source>
        <dbReference type="EMBL" id="AVR55245.1"/>
    </source>
</evidence>
<sequence>MFEGTKEEQIERQKEKLRSAMTTDGKRVYPDGYAFMAYWKDEEGVVQYEAAQI</sequence>
<dbReference type="EMBL" id="MG999954">
    <property type="protein sequence ID" value="AVR55245.1"/>
    <property type="molecule type" value="Genomic_DNA"/>
</dbReference>
<dbReference type="Proteomes" id="UP000244328">
    <property type="component" value="Segment"/>
</dbReference>
<proteinExistence type="predicted"/>
<gene>
    <name evidence="1" type="ORF">PSH1140_040</name>
</gene>
<reference evidence="1 2" key="1">
    <citation type="submission" date="2018-02" db="EMBL/GenBank/DDBJ databases">
        <title>Isolation, characterization and genome analysis of lytic bacteriophages against Enterobacter cloacae.</title>
        <authorList>
            <person name="Ramesh N."/>
            <person name="Prasanth M."/>
            <person name="Tamhankar A.J."/>
            <person name="Lundborg C.S."/>
        </authorList>
    </citation>
    <scope>NUCLEOTIDE SEQUENCE [LARGE SCALE GENOMIC DNA]</scope>
</reference>
<name>A0A2R3ZWX7_9CAUD</name>
<organism evidence="1 2">
    <name type="scientific">Enterobacter phage myPSH1140</name>
    <dbReference type="NCBI Taxonomy" id="2108137"/>
    <lineage>
        <taxon>Viruses</taxon>
        <taxon>Duplodnaviria</taxon>
        <taxon>Heunggongvirae</taxon>
        <taxon>Uroviricota</taxon>
        <taxon>Caudoviricetes</taxon>
        <taxon>Pantevenvirales</taxon>
        <taxon>Straboviridae</taxon>
        <taxon>Tevenvirinae</taxon>
        <taxon>Karamvirus</taxon>
        <taxon>Karamvirus mypsh1140</taxon>
    </lineage>
</organism>
<evidence type="ECO:0000313" key="2">
    <source>
        <dbReference type="Proteomes" id="UP000244328"/>
    </source>
</evidence>